<dbReference type="InterPro" id="IPR025285">
    <property type="entry name" value="DUF4145"/>
</dbReference>
<protein>
    <recommendedName>
        <fullName evidence="1">DUF4145 domain-containing protein</fullName>
    </recommendedName>
</protein>
<evidence type="ECO:0000313" key="2">
    <source>
        <dbReference type="EMBL" id="GIJ44527.1"/>
    </source>
</evidence>
<evidence type="ECO:0000259" key="1">
    <source>
        <dbReference type="Pfam" id="PF13643"/>
    </source>
</evidence>
<gene>
    <name evidence="2" type="ORF">Val02_14130</name>
</gene>
<dbReference type="Proteomes" id="UP000619260">
    <property type="component" value="Unassembled WGS sequence"/>
</dbReference>
<accession>A0A8J3YHS2</accession>
<organism evidence="2 3">
    <name type="scientific">Virgisporangium aliadipatigenens</name>
    <dbReference type="NCBI Taxonomy" id="741659"/>
    <lineage>
        <taxon>Bacteria</taxon>
        <taxon>Bacillati</taxon>
        <taxon>Actinomycetota</taxon>
        <taxon>Actinomycetes</taxon>
        <taxon>Micromonosporales</taxon>
        <taxon>Micromonosporaceae</taxon>
        <taxon>Virgisporangium</taxon>
    </lineage>
</organism>
<proteinExistence type="predicted"/>
<dbReference type="AlphaFoldDB" id="A0A8J3YHS2"/>
<dbReference type="Pfam" id="PF13643">
    <property type="entry name" value="DUF4145"/>
    <property type="match status" value="1"/>
</dbReference>
<dbReference type="EMBL" id="BOPF01000004">
    <property type="protein sequence ID" value="GIJ44527.1"/>
    <property type="molecule type" value="Genomic_DNA"/>
</dbReference>
<name>A0A8J3YHS2_9ACTN</name>
<comment type="caution">
    <text evidence="2">The sequence shown here is derived from an EMBL/GenBank/DDBJ whole genome shotgun (WGS) entry which is preliminary data.</text>
</comment>
<reference evidence="2" key="1">
    <citation type="submission" date="2021-01" db="EMBL/GenBank/DDBJ databases">
        <title>Whole genome shotgun sequence of Virgisporangium aliadipatigenens NBRC 105644.</title>
        <authorList>
            <person name="Komaki H."/>
            <person name="Tamura T."/>
        </authorList>
    </citation>
    <scope>NUCLEOTIDE SEQUENCE</scope>
    <source>
        <strain evidence="2">NBRC 105644</strain>
    </source>
</reference>
<evidence type="ECO:0000313" key="3">
    <source>
        <dbReference type="Proteomes" id="UP000619260"/>
    </source>
</evidence>
<feature type="domain" description="DUF4145" evidence="1">
    <location>
        <begin position="81"/>
        <end position="160"/>
    </location>
</feature>
<sequence length="185" mass="20152">MPSEQVLVAIVTALGADYKEFQGLHIAAMDQMNSAIESRKMTEVVAHNPGLARKALVADAFESLLSTAPQGAVQRYFESHIALQIGAYTACLALVRWIIEAVCLDQGLKIDPLRNAIRELSRKGIANERLANWIAKVVEVANESAHSGEVLREDAEDALSAVGAILIEVYVAKPRSEAFSKRRRG</sequence>
<keyword evidence="3" id="KW-1185">Reference proteome</keyword>